<reference evidence="1" key="1">
    <citation type="submission" date="2014-12" db="EMBL/GenBank/DDBJ databases">
        <title>Insight into the proteome of Arion vulgaris.</title>
        <authorList>
            <person name="Aradska J."/>
            <person name="Bulat T."/>
            <person name="Smidak R."/>
            <person name="Sarate P."/>
            <person name="Gangsoo J."/>
            <person name="Sialana F."/>
            <person name="Bilban M."/>
            <person name="Lubec G."/>
        </authorList>
    </citation>
    <scope>NUCLEOTIDE SEQUENCE</scope>
    <source>
        <tissue evidence="1">Skin</tissue>
    </source>
</reference>
<dbReference type="AlphaFoldDB" id="A0A0B6Y6B6"/>
<organism evidence="1">
    <name type="scientific">Arion vulgaris</name>
    <dbReference type="NCBI Taxonomy" id="1028688"/>
    <lineage>
        <taxon>Eukaryota</taxon>
        <taxon>Metazoa</taxon>
        <taxon>Spiralia</taxon>
        <taxon>Lophotrochozoa</taxon>
        <taxon>Mollusca</taxon>
        <taxon>Gastropoda</taxon>
        <taxon>Heterobranchia</taxon>
        <taxon>Euthyneura</taxon>
        <taxon>Panpulmonata</taxon>
        <taxon>Eupulmonata</taxon>
        <taxon>Stylommatophora</taxon>
        <taxon>Helicina</taxon>
        <taxon>Arionoidea</taxon>
        <taxon>Arionidae</taxon>
        <taxon>Arion</taxon>
    </lineage>
</organism>
<sequence length="73" mass="7744">TDGNDQAELTSLQDEDEIKIIEELSSVKGVRTSENSKADDRRIVDQLILDVGLNNPKSITVSPGSNATSASAS</sequence>
<feature type="non-terminal residue" evidence="1">
    <location>
        <position position="1"/>
    </location>
</feature>
<accession>A0A0B6Y6B6</accession>
<gene>
    <name evidence="1" type="primary">ORF12262</name>
</gene>
<name>A0A0B6Y6B6_9EUPU</name>
<proteinExistence type="predicted"/>
<protein>
    <submittedName>
        <fullName evidence="1">Uncharacterized protein</fullName>
    </submittedName>
</protein>
<feature type="non-terminal residue" evidence="1">
    <location>
        <position position="73"/>
    </location>
</feature>
<dbReference type="EMBL" id="HACG01004155">
    <property type="protein sequence ID" value="CEK51020.1"/>
    <property type="molecule type" value="Transcribed_RNA"/>
</dbReference>
<evidence type="ECO:0000313" key="1">
    <source>
        <dbReference type="EMBL" id="CEK51020.1"/>
    </source>
</evidence>